<dbReference type="Proteomes" id="UP000007148">
    <property type="component" value="Unassembled WGS sequence"/>
</dbReference>
<feature type="transmembrane region" description="Helical" evidence="6">
    <location>
        <begin position="322"/>
        <end position="344"/>
    </location>
</feature>
<keyword evidence="8" id="KW-1185">Reference proteome</keyword>
<feature type="transmembrane region" description="Helical" evidence="6">
    <location>
        <begin position="364"/>
        <end position="385"/>
    </location>
</feature>
<feature type="transmembrane region" description="Helical" evidence="6">
    <location>
        <begin position="446"/>
        <end position="467"/>
    </location>
</feature>
<feature type="region of interest" description="Disordered" evidence="5">
    <location>
        <begin position="1"/>
        <end position="48"/>
    </location>
</feature>
<feature type="transmembrane region" description="Helical" evidence="6">
    <location>
        <begin position="479"/>
        <end position="499"/>
    </location>
</feature>
<gene>
    <name evidence="7" type="ORF">PIIN_03125</name>
</gene>
<feature type="transmembrane region" description="Helical" evidence="6">
    <location>
        <begin position="420"/>
        <end position="440"/>
    </location>
</feature>
<dbReference type="PANTHER" id="PTHR11785">
    <property type="entry name" value="AMINO ACID TRANSPORTER"/>
    <property type="match status" value="1"/>
</dbReference>
<name>G4TD52_SERID</name>
<dbReference type="PANTHER" id="PTHR11785:SF512">
    <property type="entry name" value="SOBREMESA, ISOFORM B"/>
    <property type="match status" value="1"/>
</dbReference>
<evidence type="ECO:0000256" key="2">
    <source>
        <dbReference type="ARBA" id="ARBA00022692"/>
    </source>
</evidence>
<evidence type="ECO:0000256" key="6">
    <source>
        <dbReference type="SAM" id="Phobius"/>
    </source>
</evidence>
<keyword evidence="2 6" id="KW-0812">Transmembrane</keyword>
<organism evidence="7 8">
    <name type="scientific">Serendipita indica (strain DSM 11827)</name>
    <name type="common">Root endophyte fungus</name>
    <name type="synonym">Piriformospora indica</name>
    <dbReference type="NCBI Taxonomy" id="1109443"/>
    <lineage>
        <taxon>Eukaryota</taxon>
        <taxon>Fungi</taxon>
        <taxon>Dikarya</taxon>
        <taxon>Basidiomycota</taxon>
        <taxon>Agaricomycotina</taxon>
        <taxon>Agaricomycetes</taxon>
        <taxon>Sebacinales</taxon>
        <taxon>Serendipitaceae</taxon>
        <taxon>Serendipita</taxon>
    </lineage>
</organism>
<dbReference type="InterPro" id="IPR002293">
    <property type="entry name" value="AA/rel_permease1"/>
</dbReference>
<dbReference type="GO" id="GO:0015179">
    <property type="term" value="F:L-amino acid transmembrane transporter activity"/>
    <property type="evidence" value="ECO:0007669"/>
    <property type="project" value="TreeGrafter"/>
</dbReference>
<comment type="subcellular location">
    <subcellularLocation>
        <location evidence="1">Membrane</location>
        <topology evidence="1">Multi-pass membrane protein</topology>
    </subcellularLocation>
</comment>
<evidence type="ECO:0000313" key="7">
    <source>
        <dbReference type="EMBL" id="CCA69225.1"/>
    </source>
</evidence>
<dbReference type="GO" id="GO:0016020">
    <property type="term" value="C:membrane"/>
    <property type="evidence" value="ECO:0007669"/>
    <property type="project" value="UniProtKB-SubCell"/>
</dbReference>
<reference evidence="7 8" key="1">
    <citation type="journal article" date="2011" name="PLoS Pathog.">
        <title>Endophytic Life Strategies Decoded by Genome and Transcriptome Analyses of the Mutualistic Root Symbiont Piriformospora indica.</title>
        <authorList>
            <person name="Zuccaro A."/>
            <person name="Lahrmann U."/>
            <person name="Guldener U."/>
            <person name="Langen G."/>
            <person name="Pfiffi S."/>
            <person name="Biedenkopf D."/>
            <person name="Wong P."/>
            <person name="Samans B."/>
            <person name="Grimm C."/>
            <person name="Basiewicz M."/>
            <person name="Murat C."/>
            <person name="Martin F."/>
            <person name="Kogel K.H."/>
        </authorList>
    </citation>
    <scope>NUCLEOTIDE SEQUENCE [LARGE SCALE GENOMIC DNA]</scope>
    <source>
        <strain evidence="7 8">DSM 11827</strain>
    </source>
</reference>
<dbReference type="InterPro" id="IPR050598">
    <property type="entry name" value="AminoAcid_Transporter"/>
</dbReference>
<feature type="transmembrane region" description="Helical" evidence="6">
    <location>
        <begin position="214"/>
        <end position="234"/>
    </location>
</feature>
<comment type="caution">
    <text evidence="7">The sequence shown here is derived from an EMBL/GenBank/DDBJ whole genome shotgun (WGS) entry which is preliminary data.</text>
</comment>
<keyword evidence="3 6" id="KW-1133">Transmembrane helix</keyword>
<feature type="transmembrane region" description="Helical" evidence="6">
    <location>
        <begin position="285"/>
        <end position="302"/>
    </location>
</feature>
<feature type="compositionally biased region" description="Low complexity" evidence="5">
    <location>
        <begin position="1"/>
        <end position="20"/>
    </location>
</feature>
<dbReference type="EMBL" id="CAFZ01000050">
    <property type="protein sequence ID" value="CCA69225.1"/>
    <property type="molecule type" value="Genomic_DNA"/>
</dbReference>
<dbReference type="FunFam" id="1.20.1740.10:FF:000042">
    <property type="entry name" value="Similar to amino acid transporter"/>
    <property type="match status" value="1"/>
</dbReference>
<protein>
    <submittedName>
        <fullName evidence="7">Related to large neutral amino acid transporter 1</fullName>
    </submittedName>
</protein>
<dbReference type="InParanoid" id="G4TD52"/>
<proteinExistence type="predicted"/>
<evidence type="ECO:0000256" key="1">
    <source>
        <dbReference type="ARBA" id="ARBA00004141"/>
    </source>
</evidence>
<dbReference type="Gene3D" id="1.20.1740.10">
    <property type="entry name" value="Amino acid/polyamine transporter I"/>
    <property type="match status" value="1"/>
</dbReference>
<feature type="transmembrane region" description="Helical" evidence="6">
    <location>
        <begin position="241"/>
        <end position="265"/>
    </location>
</feature>
<evidence type="ECO:0000256" key="5">
    <source>
        <dbReference type="SAM" id="MobiDB-lite"/>
    </source>
</evidence>
<dbReference type="STRING" id="1109443.G4TD52"/>
<keyword evidence="4 6" id="KW-0472">Membrane</keyword>
<evidence type="ECO:0000256" key="3">
    <source>
        <dbReference type="ARBA" id="ARBA00022989"/>
    </source>
</evidence>
<dbReference type="AlphaFoldDB" id="G4TD52"/>
<dbReference type="OrthoDB" id="5982228at2759"/>
<evidence type="ECO:0000313" key="8">
    <source>
        <dbReference type="Proteomes" id="UP000007148"/>
    </source>
</evidence>
<feature type="transmembrane region" description="Helical" evidence="6">
    <location>
        <begin position="124"/>
        <end position="142"/>
    </location>
</feature>
<evidence type="ECO:0000256" key="4">
    <source>
        <dbReference type="ARBA" id="ARBA00023136"/>
    </source>
</evidence>
<dbReference type="HOGENOM" id="CLU_007946_3_6_1"/>
<sequence length="579" mass="61678">MAHSPSSPRSRASSSGSSTSLRALEFSEGAQRAPHTPTHGFGPSLGHRPRLLSVSTPTTFAFDFQGDLLPISLSESTGESTHVAEKTIGLVNGVALVVGNQIGSGIFSSPGVVLADSGSVGASLMVWVVSGILAWTGASSFAELGSAIPLSGGAQAYLAYAYHPIVSYLFSWTAISVLKPGSNAIIALIFGEYLNRLFFHATSATASPDSLPDWANKLMGCIAVIIVSVLCVATPRLATRVAVLFTSVKIAALIAVAVMGFITLARGKISSSFREPLYEGTSPNPSAYALALFSGLWAYEGWDQANYITGEMKDPAKNMPRVIHSSMTTVTLLFLFANVSYFLVLDKDTVSRSNTIALDFGRALFGPAGAIIFACMVAVSCFGALNGAFFTSSRLICAAGREGFLPELFGHLHPVRKTPLNATILQAVLTLFFVIFGGGFRSLVNFYSVASWGFYFLTVLGLVVLRIKEPFLERPYRTYITTPLIFCGVALFLLSMPIVAAPLEALSAIGFIAAGVPVYFLTQSKWANQPDGFVSRVKGWIATAWAFSLDRSSQLGRGGWTRLATEGDPDEVEMHAAPR</sequence>
<dbReference type="Pfam" id="PF13520">
    <property type="entry name" value="AA_permease_2"/>
    <property type="match status" value="1"/>
</dbReference>
<dbReference type="eggNOG" id="KOG1287">
    <property type="taxonomic scope" value="Eukaryota"/>
</dbReference>
<accession>G4TD52</accession>
<feature type="transmembrane region" description="Helical" evidence="6">
    <location>
        <begin position="505"/>
        <end position="522"/>
    </location>
</feature>
<dbReference type="OMA" id="TYWVISF"/>